<evidence type="ECO:0000313" key="2">
    <source>
        <dbReference type="EMBL" id="MBB3770786.1"/>
    </source>
</evidence>
<keyword evidence="3" id="KW-1185">Reference proteome</keyword>
<evidence type="ECO:0000256" key="1">
    <source>
        <dbReference type="SAM" id="Phobius"/>
    </source>
</evidence>
<evidence type="ECO:0000313" key="3">
    <source>
        <dbReference type="Proteomes" id="UP000533469"/>
    </source>
</evidence>
<proteinExistence type="predicted"/>
<name>A0A839Z846_9HYPH</name>
<feature type="transmembrane region" description="Helical" evidence="1">
    <location>
        <begin position="62"/>
        <end position="82"/>
    </location>
</feature>
<feature type="transmembrane region" description="Helical" evidence="1">
    <location>
        <begin position="239"/>
        <end position="262"/>
    </location>
</feature>
<dbReference type="Proteomes" id="UP000533469">
    <property type="component" value="Unassembled WGS sequence"/>
</dbReference>
<keyword evidence="1" id="KW-0812">Transmembrane</keyword>
<feature type="transmembrane region" description="Helical" evidence="1">
    <location>
        <begin position="269"/>
        <end position="289"/>
    </location>
</feature>
<protein>
    <recommendedName>
        <fullName evidence="4">Glycosyltransferase RgtA/B/C/D-like domain-containing protein</fullName>
    </recommendedName>
</protein>
<keyword evidence="1" id="KW-1133">Transmembrane helix</keyword>
<accession>A0A839Z846</accession>
<feature type="transmembrane region" description="Helical" evidence="1">
    <location>
        <begin position="33"/>
        <end position="56"/>
    </location>
</feature>
<feature type="transmembrane region" description="Helical" evidence="1">
    <location>
        <begin position="350"/>
        <end position="368"/>
    </location>
</feature>
<sequence>MESEVTEVRVHHAATLSPARAAAHARVRDFSPIGVLGGAAITTCFVVGVLVIAGAAPTFGSSMLMMLAAVVMFLAGDIIISWASPAYWPGRLPFTFVCGVVATVLAQLFGVFVCRVGADIAFAAWSLPVLAVGIFRALRQSNAQWSRQDLVDLVVMAGIAVMVAFAFRNNVAVIPTLELRGALLDSDGVIHAGQLAQFADPLALHRWPMLFSDTGLPLYHYGFYMPAAAMMRLFDLPPLVAEAAILVPFGAFIAACAGYALAATLGGRLAGVLALALLFALPDGGHYGVRNIFFGFHSVMLYGPGAGYAIAAAAAALVSLSRCRAEGVSLRWAFLCLVMTAAIFQLRVHVLLLFLPSIVLSSLCYMPVVRRKASLLAVAGTATLVALGAAFWLVPALGDALARFSIVTKFLTVSLDVLGPTFYPGFFQSLLSATSPRVAVILGTAIVIVAILGVFVLIYPAAFIANRMMNGESGLDLFPLVMLFVYVFMIILSPSMPFADPYTELQHRPMVLVYFIFAVFIAVLSIRLLHLGAAYNDDFVLISLGTMLVAGLSIGLSLATGYRPDIPPAALASFVGRPTNPDIVPMSLELRRLSRPGQTLAVSGVERTDGVIDSCAEIASISGVPCYLSRPAAESTAGAAAAAVVRARLDELDRLAASPILADLHRTMREVGIDWYIFPGPQAPPFDPDGSNARMRNSVGFLYAVE</sequence>
<dbReference type="AlphaFoldDB" id="A0A839Z846"/>
<keyword evidence="1" id="KW-0472">Membrane</keyword>
<feature type="transmembrane region" description="Helical" evidence="1">
    <location>
        <begin position="150"/>
        <end position="167"/>
    </location>
</feature>
<reference evidence="2 3" key="1">
    <citation type="submission" date="2020-08" db="EMBL/GenBank/DDBJ databases">
        <title>Genomic Encyclopedia of Type Strains, Phase IV (KMG-IV): sequencing the most valuable type-strain genomes for metagenomic binning, comparative biology and taxonomic classification.</title>
        <authorList>
            <person name="Goeker M."/>
        </authorList>
    </citation>
    <scope>NUCLEOTIDE SEQUENCE [LARGE SCALE GENOMIC DNA]</scope>
    <source>
        <strain evidence="2 3">DSM 5895</strain>
    </source>
</reference>
<feature type="transmembrane region" description="Helical" evidence="1">
    <location>
        <begin position="477"/>
        <end position="499"/>
    </location>
</feature>
<feature type="transmembrane region" description="Helical" evidence="1">
    <location>
        <begin position="120"/>
        <end position="138"/>
    </location>
</feature>
<gene>
    <name evidence="2" type="ORF">FHS55_001381</name>
</gene>
<feature type="transmembrane region" description="Helical" evidence="1">
    <location>
        <begin position="438"/>
        <end position="465"/>
    </location>
</feature>
<evidence type="ECO:0008006" key="4">
    <source>
        <dbReference type="Google" id="ProtNLM"/>
    </source>
</evidence>
<feature type="transmembrane region" description="Helical" evidence="1">
    <location>
        <begin position="511"/>
        <end position="533"/>
    </location>
</feature>
<feature type="transmembrane region" description="Helical" evidence="1">
    <location>
        <begin position="328"/>
        <end position="344"/>
    </location>
</feature>
<dbReference type="EMBL" id="JACICD010000002">
    <property type="protein sequence ID" value="MBB3770786.1"/>
    <property type="molecule type" value="Genomic_DNA"/>
</dbReference>
<feature type="transmembrane region" description="Helical" evidence="1">
    <location>
        <begin position="94"/>
        <end position="114"/>
    </location>
</feature>
<comment type="caution">
    <text evidence="2">The sequence shown here is derived from an EMBL/GenBank/DDBJ whole genome shotgun (WGS) entry which is preliminary data.</text>
</comment>
<dbReference type="RefSeq" id="WP_183188954.1">
    <property type="nucleotide sequence ID" value="NZ_JACICD010000002.1"/>
</dbReference>
<feature type="transmembrane region" description="Helical" evidence="1">
    <location>
        <begin position="301"/>
        <end position="321"/>
    </location>
</feature>
<feature type="transmembrane region" description="Helical" evidence="1">
    <location>
        <begin position="539"/>
        <end position="559"/>
    </location>
</feature>
<feature type="transmembrane region" description="Helical" evidence="1">
    <location>
        <begin position="375"/>
        <end position="394"/>
    </location>
</feature>
<organism evidence="2 3">
    <name type="scientific">Ancylobacter tetraedralis</name>
    <dbReference type="NCBI Taxonomy" id="217068"/>
    <lineage>
        <taxon>Bacteria</taxon>
        <taxon>Pseudomonadati</taxon>
        <taxon>Pseudomonadota</taxon>
        <taxon>Alphaproteobacteria</taxon>
        <taxon>Hyphomicrobiales</taxon>
        <taxon>Xanthobacteraceae</taxon>
        <taxon>Ancylobacter</taxon>
    </lineage>
</organism>